<dbReference type="PANTHER" id="PTHR22930">
    <property type="match status" value="1"/>
</dbReference>
<gene>
    <name evidence="1" type="ORF">CALMAC_LOCUS1810</name>
</gene>
<protein>
    <recommendedName>
        <fullName evidence="3">DDE Tnp4 domain-containing protein</fullName>
    </recommendedName>
</protein>
<sequence length="236" mass="27050">MEIRPLCEVQPKKLSVVKMNSDEADLLLLAAAQACYVVISNSCKKKKKRRWWTQSFYKSRSRYNCTNMIVDLLKEPSGKFHNFCRISYEDFELLLNKIGPQVQKKDTHLRLSIPAKERLAVTLRYLASGDSYQSLSFLFKISPQTISVIVPEVCQELIIALSEHLKTPQSPAEWKTIAQVFEERWHFPHCCGAIDGKHVILQAPPNSGSEYFNYKSTFSINLMALCDADYCITYAN</sequence>
<accession>A0A653BKH0</accession>
<proteinExistence type="predicted"/>
<dbReference type="Proteomes" id="UP000410492">
    <property type="component" value="Unassembled WGS sequence"/>
</dbReference>
<dbReference type="AlphaFoldDB" id="A0A653BKH0"/>
<evidence type="ECO:0000313" key="2">
    <source>
        <dbReference type="Proteomes" id="UP000410492"/>
    </source>
</evidence>
<evidence type="ECO:0000313" key="1">
    <source>
        <dbReference type="EMBL" id="VEN36093.1"/>
    </source>
</evidence>
<reference evidence="1 2" key="1">
    <citation type="submission" date="2019-01" db="EMBL/GenBank/DDBJ databases">
        <authorList>
            <person name="Sayadi A."/>
        </authorList>
    </citation>
    <scope>NUCLEOTIDE SEQUENCE [LARGE SCALE GENOMIC DNA]</scope>
</reference>
<dbReference type="OrthoDB" id="6741510at2759"/>
<organism evidence="1 2">
    <name type="scientific">Callosobruchus maculatus</name>
    <name type="common">Southern cowpea weevil</name>
    <name type="synonym">Pulse bruchid</name>
    <dbReference type="NCBI Taxonomy" id="64391"/>
    <lineage>
        <taxon>Eukaryota</taxon>
        <taxon>Metazoa</taxon>
        <taxon>Ecdysozoa</taxon>
        <taxon>Arthropoda</taxon>
        <taxon>Hexapoda</taxon>
        <taxon>Insecta</taxon>
        <taxon>Pterygota</taxon>
        <taxon>Neoptera</taxon>
        <taxon>Endopterygota</taxon>
        <taxon>Coleoptera</taxon>
        <taxon>Polyphaga</taxon>
        <taxon>Cucujiformia</taxon>
        <taxon>Chrysomeloidea</taxon>
        <taxon>Chrysomelidae</taxon>
        <taxon>Bruchinae</taxon>
        <taxon>Bruchini</taxon>
        <taxon>Callosobruchus</taxon>
    </lineage>
</organism>
<keyword evidence="2" id="KW-1185">Reference proteome</keyword>
<dbReference type="InterPro" id="IPR045249">
    <property type="entry name" value="HARBI1-like"/>
</dbReference>
<dbReference type="EMBL" id="CAACVG010002148">
    <property type="protein sequence ID" value="VEN36093.1"/>
    <property type="molecule type" value="Genomic_DNA"/>
</dbReference>
<evidence type="ECO:0008006" key="3">
    <source>
        <dbReference type="Google" id="ProtNLM"/>
    </source>
</evidence>
<dbReference type="PANTHER" id="PTHR22930:SF269">
    <property type="entry name" value="NUCLEASE HARBI1-LIKE PROTEIN"/>
    <property type="match status" value="1"/>
</dbReference>
<feature type="non-terminal residue" evidence="1">
    <location>
        <position position="236"/>
    </location>
</feature>
<name>A0A653BKH0_CALMS</name>